<evidence type="ECO:0000313" key="3">
    <source>
        <dbReference type="Proteomes" id="UP000282957"/>
    </source>
</evidence>
<dbReference type="AlphaFoldDB" id="A0A437MDM7"/>
<dbReference type="OrthoDB" id="7250567at2"/>
<evidence type="ECO:0000256" key="1">
    <source>
        <dbReference type="ARBA" id="ARBA00006987"/>
    </source>
</evidence>
<dbReference type="Proteomes" id="UP000282957">
    <property type="component" value="Unassembled WGS sequence"/>
</dbReference>
<keyword evidence="3" id="KW-1185">Reference proteome</keyword>
<dbReference type="PANTHER" id="PTHR42928">
    <property type="entry name" value="TRICARBOXYLATE-BINDING PROTEIN"/>
    <property type="match status" value="1"/>
</dbReference>
<comment type="similarity">
    <text evidence="1">Belongs to the UPF0065 (bug) family.</text>
</comment>
<dbReference type="Gene3D" id="3.40.190.150">
    <property type="entry name" value="Bordetella uptake gene, domain 1"/>
    <property type="match status" value="1"/>
</dbReference>
<dbReference type="Gene3D" id="3.40.190.10">
    <property type="entry name" value="Periplasmic binding protein-like II"/>
    <property type="match status" value="1"/>
</dbReference>
<reference evidence="2 3" key="1">
    <citation type="submission" date="2019-01" db="EMBL/GenBank/DDBJ databases">
        <authorList>
            <person name="Chen W.-M."/>
        </authorList>
    </citation>
    <scope>NUCLEOTIDE SEQUENCE [LARGE SCALE GENOMIC DNA]</scope>
    <source>
        <strain evidence="2 3">CCP-6</strain>
    </source>
</reference>
<dbReference type="SUPFAM" id="SSF53850">
    <property type="entry name" value="Periplasmic binding protein-like II"/>
    <property type="match status" value="1"/>
</dbReference>
<dbReference type="InterPro" id="IPR005064">
    <property type="entry name" value="BUG"/>
</dbReference>
<evidence type="ECO:0000313" key="2">
    <source>
        <dbReference type="EMBL" id="RVT95767.1"/>
    </source>
</evidence>
<dbReference type="PANTHER" id="PTHR42928:SF5">
    <property type="entry name" value="BLR1237 PROTEIN"/>
    <property type="match status" value="1"/>
</dbReference>
<dbReference type="InterPro" id="IPR042100">
    <property type="entry name" value="Bug_dom1"/>
</dbReference>
<sequence>MSRLITFGRRQLAPLLLAPAIARAQSWPERPLRAVIPWPPGGQVDKYGRPLAEALAQALGKPVVVENRGGAGGLLGTEYVSRAQPDGYTLLLNNNIGFIGSAAANPAALRFDPIRDFAPIGIFHESAGVFVAHPSLGVSNFDEFLARIRSSAAPVPYASSGGGAAGTLAAYALQRKYGLDLLEVVYQGGGPRLTALLSGEVKFAMFDTSLVREYVASGALRPIIGVGRGRQPIWPEVPSFGDIGITDFDYSNWQALLVPAGVPEPIQARLRAALDEARRNPVFERAADDGEIIFLTGDAATRRIRDGYEERRRLAPPPG</sequence>
<gene>
    <name evidence="2" type="ORF">EOD42_16380</name>
</gene>
<comment type="caution">
    <text evidence="2">The sequence shown here is derived from an EMBL/GenBank/DDBJ whole genome shotgun (WGS) entry which is preliminary data.</text>
</comment>
<dbReference type="PIRSF" id="PIRSF017082">
    <property type="entry name" value="YflP"/>
    <property type="match status" value="1"/>
</dbReference>
<dbReference type="RefSeq" id="WP_127788628.1">
    <property type="nucleotide sequence ID" value="NZ_SACL01000005.1"/>
</dbReference>
<dbReference type="CDD" id="cd07012">
    <property type="entry name" value="PBP2_Bug_TTT"/>
    <property type="match status" value="1"/>
</dbReference>
<name>A0A437MDM7_9PROT</name>
<dbReference type="EMBL" id="SACL01000005">
    <property type="protein sequence ID" value="RVT95767.1"/>
    <property type="molecule type" value="Genomic_DNA"/>
</dbReference>
<accession>A0A437MDM7</accession>
<organism evidence="2 3">
    <name type="scientific">Rhodovarius crocodyli</name>
    <dbReference type="NCBI Taxonomy" id="1979269"/>
    <lineage>
        <taxon>Bacteria</taxon>
        <taxon>Pseudomonadati</taxon>
        <taxon>Pseudomonadota</taxon>
        <taxon>Alphaproteobacteria</taxon>
        <taxon>Acetobacterales</taxon>
        <taxon>Roseomonadaceae</taxon>
        <taxon>Rhodovarius</taxon>
    </lineage>
</organism>
<proteinExistence type="inferred from homology"/>
<protein>
    <submittedName>
        <fullName evidence="2">Tripartite tricarboxylate transporter substrate binding protein</fullName>
    </submittedName>
</protein>
<dbReference type="Pfam" id="PF03401">
    <property type="entry name" value="TctC"/>
    <property type="match status" value="1"/>
</dbReference>